<comment type="caution">
    <text evidence="4">The sequence shown here is derived from an EMBL/GenBank/DDBJ whole genome shotgun (WGS) entry which is preliminary data.</text>
</comment>
<evidence type="ECO:0000256" key="2">
    <source>
        <dbReference type="PROSITE-ProRule" id="PRU00335"/>
    </source>
</evidence>
<dbReference type="Pfam" id="PF00440">
    <property type="entry name" value="TetR_N"/>
    <property type="match status" value="1"/>
</dbReference>
<dbReference type="Proteomes" id="UP000294963">
    <property type="component" value="Unassembled WGS sequence"/>
</dbReference>
<dbReference type="GO" id="GO:0000976">
    <property type="term" value="F:transcription cis-regulatory region binding"/>
    <property type="evidence" value="ECO:0007669"/>
    <property type="project" value="TreeGrafter"/>
</dbReference>
<dbReference type="InterPro" id="IPR039536">
    <property type="entry name" value="TetR_C_Proteobacteria"/>
</dbReference>
<dbReference type="InterPro" id="IPR009057">
    <property type="entry name" value="Homeodomain-like_sf"/>
</dbReference>
<reference evidence="4 5" key="1">
    <citation type="submission" date="2019-03" db="EMBL/GenBank/DDBJ databases">
        <title>Genomic analyses of the natural microbiome of Caenorhabditis elegans.</title>
        <authorList>
            <person name="Samuel B."/>
        </authorList>
    </citation>
    <scope>NUCLEOTIDE SEQUENCE [LARGE SCALE GENOMIC DNA]</scope>
    <source>
        <strain evidence="4 5">JUb89</strain>
    </source>
</reference>
<dbReference type="PANTHER" id="PTHR30055">
    <property type="entry name" value="HTH-TYPE TRANSCRIPTIONAL REGULATOR RUTR"/>
    <property type="match status" value="1"/>
</dbReference>
<dbReference type="SUPFAM" id="SSF46689">
    <property type="entry name" value="Homeodomain-like"/>
    <property type="match status" value="1"/>
</dbReference>
<dbReference type="AlphaFoldDB" id="A0A4R1Y4L8"/>
<evidence type="ECO:0000256" key="1">
    <source>
        <dbReference type="ARBA" id="ARBA00023125"/>
    </source>
</evidence>
<gene>
    <name evidence="4" type="ORF">EC844_102173</name>
</gene>
<dbReference type="PROSITE" id="PS50977">
    <property type="entry name" value="HTH_TETR_2"/>
    <property type="match status" value="1"/>
</dbReference>
<keyword evidence="1 2" id="KW-0238">DNA-binding</keyword>
<feature type="DNA-binding region" description="H-T-H motif" evidence="2">
    <location>
        <begin position="31"/>
        <end position="50"/>
    </location>
</feature>
<evidence type="ECO:0000313" key="5">
    <source>
        <dbReference type="Proteomes" id="UP000294963"/>
    </source>
</evidence>
<dbReference type="Gene3D" id="1.10.357.10">
    <property type="entry name" value="Tetracycline Repressor, domain 2"/>
    <property type="match status" value="1"/>
</dbReference>
<dbReference type="PANTHER" id="PTHR30055:SF146">
    <property type="entry name" value="HTH-TYPE TRANSCRIPTIONAL DUAL REGULATOR CECR"/>
    <property type="match status" value="1"/>
</dbReference>
<dbReference type="EMBL" id="SLVJ01000002">
    <property type="protein sequence ID" value="TCM69905.1"/>
    <property type="molecule type" value="Genomic_DNA"/>
</dbReference>
<evidence type="ECO:0000313" key="4">
    <source>
        <dbReference type="EMBL" id="TCM69905.1"/>
    </source>
</evidence>
<dbReference type="PRINTS" id="PR00455">
    <property type="entry name" value="HTHTETR"/>
</dbReference>
<proteinExistence type="predicted"/>
<dbReference type="GO" id="GO:0003700">
    <property type="term" value="F:DNA-binding transcription factor activity"/>
    <property type="evidence" value="ECO:0007669"/>
    <property type="project" value="TreeGrafter"/>
</dbReference>
<dbReference type="InterPro" id="IPR050109">
    <property type="entry name" value="HTH-type_TetR-like_transc_reg"/>
</dbReference>
<organism evidence="4 5">
    <name type="scientific">Acinetobacter calcoaceticus</name>
    <dbReference type="NCBI Taxonomy" id="471"/>
    <lineage>
        <taxon>Bacteria</taxon>
        <taxon>Pseudomonadati</taxon>
        <taxon>Pseudomonadota</taxon>
        <taxon>Gammaproteobacteria</taxon>
        <taxon>Moraxellales</taxon>
        <taxon>Moraxellaceae</taxon>
        <taxon>Acinetobacter</taxon>
        <taxon>Acinetobacter calcoaceticus/baumannii complex</taxon>
    </lineage>
</organism>
<protein>
    <submittedName>
        <fullName evidence="4">TetR family transcriptional regulator</fullName>
    </submittedName>
</protein>
<dbReference type="InterPro" id="IPR001647">
    <property type="entry name" value="HTH_TetR"/>
</dbReference>
<feature type="domain" description="HTH tetR-type" evidence="3">
    <location>
        <begin position="8"/>
        <end position="68"/>
    </location>
</feature>
<dbReference type="Gene3D" id="1.10.10.60">
    <property type="entry name" value="Homeodomain-like"/>
    <property type="match status" value="1"/>
</dbReference>
<keyword evidence="5" id="KW-1185">Reference proteome</keyword>
<sequence>MQLSDRNTEKMHKILDAATDIFLSHGFSASTTDMIQKKAGISKATLYACFANKETLFEAVIERKCSQMHQFVSSVDATSHSIEETLQAMGMIYLRFILSAEGLAVYRVCISEATRFPALSHMFYLAGPLKMAKVVMQYLEYAAEQKQINLQRHGLEASAHIFLSLMRGDIHVEYLTHPDAQASEALIEKRVKTAVQLFLNSIADTTNHGQ</sequence>
<dbReference type="Pfam" id="PF14246">
    <property type="entry name" value="TetR_C_7"/>
    <property type="match status" value="1"/>
</dbReference>
<dbReference type="OrthoDB" id="270177at2"/>
<evidence type="ECO:0000259" key="3">
    <source>
        <dbReference type="PROSITE" id="PS50977"/>
    </source>
</evidence>
<name>A0A4R1Y4L8_ACICA</name>
<accession>A0A4R1Y4L8</accession>